<dbReference type="OrthoDB" id="8421074at2"/>
<evidence type="ECO:0000313" key="1">
    <source>
        <dbReference type="EMBL" id="THV22282.1"/>
    </source>
</evidence>
<organism evidence="1 2">
    <name type="scientific">Peteryoungia ipomoeae</name>
    <dbReference type="NCBI Taxonomy" id="1210932"/>
    <lineage>
        <taxon>Bacteria</taxon>
        <taxon>Pseudomonadati</taxon>
        <taxon>Pseudomonadota</taxon>
        <taxon>Alphaproteobacteria</taxon>
        <taxon>Hyphomicrobiales</taxon>
        <taxon>Rhizobiaceae</taxon>
        <taxon>Peteryoungia</taxon>
    </lineage>
</organism>
<evidence type="ECO:0000313" key="2">
    <source>
        <dbReference type="Proteomes" id="UP000308828"/>
    </source>
</evidence>
<name>A0A4S8P0X3_9HYPH</name>
<accession>A0A4S8P0X3</accession>
<dbReference type="EMBL" id="STGV01000004">
    <property type="protein sequence ID" value="THV22282.1"/>
    <property type="molecule type" value="Genomic_DNA"/>
</dbReference>
<gene>
    <name evidence="1" type="ORF">FAA97_13400</name>
</gene>
<protein>
    <submittedName>
        <fullName evidence="1">Uncharacterized protein</fullName>
    </submittedName>
</protein>
<proteinExistence type="predicted"/>
<keyword evidence="2" id="KW-1185">Reference proteome</keyword>
<sequence length="201" mass="22756">MIADTILPPFEQYLSGHTFYCLLKSNGFLKVSDHAPDLRLFDRLAAIIVGVQQMEQHIMNMHVIPVPEDLVADCRAFFPKLLRSYLESGNLNWRVLGDHRVSLQLVCRLLWNDDCPFLPTFDHLIRHTCGHQHAIWLQKSGTYGGAARVVAAHVDNYLRNPNGYPRPPIGLWVSNALSAELPSTDQLLLEHELSGLPIRSE</sequence>
<comment type="caution">
    <text evidence="1">The sequence shown here is derived from an EMBL/GenBank/DDBJ whole genome shotgun (WGS) entry which is preliminary data.</text>
</comment>
<dbReference type="AlphaFoldDB" id="A0A4S8P0X3"/>
<dbReference type="RefSeq" id="WP_136599054.1">
    <property type="nucleotide sequence ID" value="NZ_STGV01000004.1"/>
</dbReference>
<dbReference type="Proteomes" id="UP000308828">
    <property type="component" value="Unassembled WGS sequence"/>
</dbReference>
<reference evidence="1 2" key="1">
    <citation type="submission" date="2019-04" db="EMBL/GenBank/DDBJ databases">
        <title>Genome sequence of strain shin9-1.</title>
        <authorList>
            <person name="Gao J."/>
            <person name="Sun J."/>
        </authorList>
    </citation>
    <scope>NUCLEOTIDE SEQUENCE [LARGE SCALE GENOMIC DNA]</scope>
    <source>
        <strain evidence="2">shin9-1</strain>
    </source>
</reference>